<proteinExistence type="inferred from homology"/>
<dbReference type="InterPro" id="IPR011332">
    <property type="entry name" value="Ribosomal_zn-bd"/>
</dbReference>
<sequence>MASASASRQIPRTSKPLLPLGANPPRDSAFASNSAEHPMQSLKLPVAPLLHRIHLDSVPPKPRDENIMPHAAIDLPRVSLRPAHKRARSLRLASGTLYQRAYHHEPYPVHSNPNGTVSPLSPTYKPPPPAHPILESSIFWLSMYFCFNLGLTLYNKGVLVRFPFPYTLSALHALFGTLGASFLAKHGYFVPSVLSTRETIVLVGFSVLYAVNIVVSNVSLQLVTIPFHQVVRAATPIFTILFSAVLFGTPSSYGKKVSLIPVVAGVGLATFGDYYFTYAGFLLTLLGTLLAAFKTIFTNVLQTPTAFRPAYFRNPFDLLYYLSPLACIECALLAHTTGEVDRIRVYAAAGELSTGKVVALALNGCIAFGLNVVSFSANRRVGALGMTVAANVKQVLTIVFAVMLFDLTITTLNAMGILLTLVGGAWYAWIEFVEKQKDAVRARTRRTYCKGKTCKKHTPHKVTQYKTGKASLFAQGKRRYDRKQSGYGGQTKPVFHKKAKTTKKVVLRLECTVCKYKMQLALKRCKHFELGGEKKTKGAALTF</sequence>
<feature type="region of interest" description="Disordered" evidence="8">
    <location>
        <begin position="1"/>
        <end position="37"/>
    </location>
</feature>
<keyword evidence="2 7" id="KW-0689">Ribosomal protein</keyword>
<evidence type="ECO:0000256" key="3">
    <source>
        <dbReference type="ARBA" id="ARBA00023274"/>
    </source>
</evidence>
<dbReference type="SUPFAM" id="SSF57829">
    <property type="entry name" value="Zn-binding ribosomal proteins"/>
    <property type="match status" value="1"/>
</dbReference>
<dbReference type="Pfam" id="PF03151">
    <property type="entry name" value="TPT"/>
    <property type="match status" value="1"/>
</dbReference>
<dbReference type="Gene3D" id="3.10.450.80">
    <property type="match status" value="1"/>
</dbReference>
<feature type="transmembrane region" description="Helical" evidence="9">
    <location>
        <begin position="275"/>
        <end position="297"/>
    </location>
</feature>
<keyword evidence="9" id="KW-1133">Transmembrane helix</keyword>
<name>A0ABQ0KZS0_MYCCL</name>
<feature type="transmembrane region" description="Helical" evidence="9">
    <location>
        <begin position="166"/>
        <end position="188"/>
    </location>
</feature>
<evidence type="ECO:0000256" key="4">
    <source>
        <dbReference type="ARBA" id="ARBA00029633"/>
    </source>
</evidence>
<keyword evidence="3 7" id="KW-0687">Ribonucleoprotein</keyword>
<dbReference type="Pfam" id="PF00935">
    <property type="entry name" value="Ribosomal_L44"/>
    <property type="match status" value="1"/>
</dbReference>
<evidence type="ECO:0000256" key="6">
    <source>
        <dbReference type="ARBA" id="ARBA00035340"/>
    </source>
</evidence>
<keyword evidence="12" id="KW-1185">Reference proteome</keyword>
<feature type="transmembrane region" description="Helical" evidence="9">
    <location>
        <begin position="357"/>
        <end position="377"/>
    </location>
</feature>
<dbReference type="PANTHER" id="PTHR10369">
    <property type="entry name" value="60S RIBOSOMAL PROTEIN L36A/L44"/>
    <property type="match status" value="1"/>
</dbReference>
<keyword evidence="9" id="KW-0472">Membrane</keyword>
<dbReference type="InterPro" id="IPR053708">
    <property type="entry name" value="Ribosomal_LSU_eL42"/>
</dbReference>
<dbReference type="EMBL" id="DF839725">
    <property type="protein sequence ID" value="GAT44413.1"/>
    <property type="molecule type" value="Genomic_DNA"/>
</dbReference>
<evidence type="ECO:0000256" key="1">
    <source>
        <dbReference type="ARBA" id="ARBA00009364"/>
    </source>
</evidence>
<protein>
    <recommendedName>
        <fullName evidence="5">Large ribosomal subunit protein eL42</fullName>
    </recommendedName>
    <alternativeName>
        <fullName evidence="4">60S ribosomal protein L41</fullName>
    </alternativeName>
    <alternativeName>
        <fullName evidence="6">60S ribosomal protein L44</fullName>
    </alternativeName>
</protein>
<dbReference type="InterPro" id="IPR000552">
    <property type="entry name" value="Ribosomal_eL44"/>
</dbReference>
<feature type="compositionally biased region" description="Polar residues" evidence="8">
    <location>
        <begin position="1"/>
        <end position="12"/>
    </location>
</feature>
<evidence type="ECO:0000256" key="5">
    <source>
        <dbReference type="ARBA" id="ARBA00035236"/>
    </source>
</evidence>
<feature type="transmembrane region" description="Helical" evidence="9">
    <location>
        <begin position="318"/>
        <end position="337"/>
    </location>
</feature>
<dbReference type="Proteomes" id="UP000815677">
    <property type="component" value="Unassembled WGS sequence"/>
</dbReference>
<feature type="transmembrane region" description="Helical" evidence="9">
    <location>
        <begin position="411"/>
        <end position="430"/>
    </location>
</feature>
<gene>
    <name evidence="11" type="ORF">MCHLO_02042</name>
</gene>
<reference evidence="11" key="1">
    <citation type="submission" date="2014-09" db="EMBL/GenBank/DDBJ databases">
        <title>Genome sequence of the luminous mushroom Mycena chlorophos for searching fungal bioluminescence genes.</title>
        <authorList>
            <person name="Tanaka Y."/>
            <person name="Kasuga D."/>
            <person name="Oba Y."/>
            <person name="Hase S."/>
            <person name="Sato K."/>
            <person name="Oba Y."/>
            <person name="Sakakibara Y."/>
        </authorList>
    </citation>
    <scope>NUCLEOTIDE SEQUENCE</scope>
</reference>
<accession>A0ABQ0KZS0</accession>
<dbReference type="InterPro" id="IPR004853">
    <property type="entry name" value="Sugar_P_trans_dom"/>
</dbReference>
<feature type="transmembrane region" description="Helical" evidence="9">
    <location>
        <begin position="230"/>
        <end position="249"/>
    </location>
</feature>
<comment type="similarity">
    <text evidence="1 7">Belongs to the eukaryotic ribosomal protein eL42 family.</text>
</comment>
<organism evidence="11 12">
    <name type="scientific">Mycena chlorophos</name>
    <name type="common">Agaric fungus</name>
    <name type="synonym">Agaricus chlorophos</name>
    <dbReference type="NCBI Taxonomy" id="658473"/>
    <lineage>
        <taxon>Eukaryota</taxon>
        <taxon>Fungi</taxon>
        <taxon>Dikarya</taxon>
        <taxon>Basidiomycota</taxon>
        <taxon>Agaricomycotina</taxon>
        <taxon>Agaricomycetes</taxon>
        <taxon>Agaricomycetidae</taxon>
        <taxon>Agaricales</taxon>
        <taxon>Marasmiineae</taxon>
        <taxon>Mycenaceae</taxon>
        <taxon>Mycena</taxon>
    </lineage>
</organism>
<evidence type="ECO:0000259" key="10">
    <source>
        <dbReference type="Pfam" id="PF03151"/>
    </source>
</evidence>
<feature type="transmembrane region" description="Helical" evidence="9">
    <location>
        <begin position="384"/>
        <end position="405"/>
    </location>
</feature>
<keyword evidence="9" id="KW-0812">Transmembrane</keyword>
<evidence type="ECO:0000256" key="2">
    <source>
        <dbReference type="ARBA" id="ARBA00022980"/>
    </source>
</evidence>
<feature type="domain" description="Sugar phosphate transporter" evidence="10">
    <location>
        <begin position="141"/>
        <end position="427"/>
    </location>
</feature>
<evidence type="ECO:0000313" key="12">
    <source>
        <dbReference type="Proteomes" id="UP000815677"/>
    </source>
</evidence>
<feature type="transmembrane region" description="Helical" evidence="9">
    <location>
        <begin position="200"/>
        <end position="223"/>
    </location>
</feature>
<evidence type="ECO:0000256" key="8">
    <source>
        <dbReference type="SAM" id="MobiDB-lite"/>
    </source>
</evidence>
<evidence type="ECO:0000256" key="9">
    <source>
        <dbReference type="SAM" id="Phobius"/>
    </source>
</evidence>
<evidence type="ECO:0000256" key="7">
    <source>
        <dbReference type="RuleBase" id="RU000666"/>
    </source>
</evidence>
<evidence type="ECO:0000313" key="11">
    <source>
        <dbReference type="EMBL" id="GAT44413.1"/>
    </source>
</evidence>
<dbReference type="PROSITE" id="PS01172">
    <property type="entry name" value="RIBOSOMAL_L44E"/>
    <property type="match status" value="1"/>
</dbReference>